<dbReference type="Proteomes" id="UP000249619">
    <property type="component" value="Unassembled WGS sequence"/>
</dbReference>
<keyword evidence="2" id="KW-1185">Reference proteome</keyword>
<comment type="caution">
    <text evidence="1">The sequence shown here is derived from an EMBL/GenBank/DDBJ whole genome shotgun (WGS) entry which is preliminary data.</text>
</comment>
<name>A0A364N9R4_STELY</name>
<evidence type="ECO:0000313" key="2">
    <source>
        <dbReference type="Proteomes" id="UP000249619"/>
    </source>
</evidence>
<dbReference type="AlphaFoldDB" id="A0A364N9R4"/>
<sequence length="186" mass="21082">MPRQPHPLTIQVNDARAMRVAEIMTDFRNLQHYLVQLRATPTAEEYYLDGYSLLRQCTNEAQAILQTPFSSTTGSGAGDPEHERRQLKAIIVDAAVRRFQCQRAYLRANAGLRWMNARQSILRGQKPDASHLGALQQVDATLRNELMAMTDAYIDNTLRSADASQGKWLNEDPSLAQIQQIIMSRR</sequence>
<accession>A0A364N9R4</accession>
<dbReference type="OrthoDB" id="4510061at2759"/>
<proteinExistence type="predicted"/>
<gene>
    <name evidence="1" type="ORF">DDE83_002667</name>
</gene>
<dbReference type="EMBL" id="QGDH01000028">
    <property type="protein sequence ID" value="RAR13937.1"/>
    <property type="molecule type" value="Genomic_DNA"/>
</dbReference>
<evidence type="ECO:0000313" key="1">
    <source>
        <dbReference type="EMBL" id="RAR13937.1"/>
    </source>
</evidence>
<organism evidence="1 2">
    <name type="scientific">Stemphylium lycopersici</name>
    <name type="common">Tomato gray leaf spot disease fungus</name>
    <name type="synonym">Thyrospora lycopersici</name>
    <dbReference type="NCBI Taxonomy" id="183478"/>
    <lineage>
        <taxon>Eukaryota</taxon>
        <taxon>Fungi</taxon>
        <taxon>Dikarya</taxon>
        <taxon>Ascomycota</taxon>
        <taxon>Pezizomycotina</taxon>
        <taxon>Dothideomycetes</taxon>
        <taxon>Pleosporomycetidae</taxon>
        <taxon>Pleosporales</taxon>
        <taxon>Pleosporineae</taxon>
        <taxon>Pleosporaceae</taxon>
        <taxon>Stemphylium</taxon>
    </lineage>
</organism>
<reference evidence="2" key="1">
    <citation type="submission" date="2018-05" db="EMBL/GenBank/DDBJ databases">
        <title>Draft genome sequence of Stemphylium lycopersici strain CIDEFI 213.</title>
        <authorList>
            <person name="Medina R."/>
            <person name="Franco M.E.E."/>
            <person name="Lucentini C.G."/>
            <person name="Saparrat M.C.N."/>
            <person name="Balatti P.A."/>
        </authorList>
    </citation>
    <scope>NUCLEOTIDE SEQUENCE [LARGE SCALE GENOMIC DNA]</scope>
    <source>
        <strain evidence="2">CIDEFI 213</strain>
    </source>
</reference>
<protein>
    <submittedName>
        <fullName evidence="1">Uncharacterized protein</fullName>
    </submittedName>
</protein>